<accession>A0ABN2QLN4</accession>
<dbReference type="Gene3D" id="2.30.110.10">
    <property type="entry name" value="Electron Transport, Fmn-binding Protein, Chain A"/>
    <property type="match status" value="1"/>
</dbReference>
<evidence type="ECO:0000259" key="1">
    <source>
        <dbReference type="Pfam" id="PF01243"/>
    </source>
</evidence>
<sequence length="172" mass="18356">MSTLDSAPDRLPNAAAAGPGIVVHSEGMAAAHPEDVRLFTDEEIGFLLGHRVGRLATAGRSGKPHVVPVLYRFDAGRNSFGIGARELPGRGQDRLYLRHVAVNDQVAFVVDDFVSEPSWKPCGVTVKGVATVHAEGGELLGFGPRWLEIVPGWVSSWGVGTDPFRPAVPRKA</sequence>
<evidence type="ECO:0000313" key="3">
    <source>
        <dbReference type="Proteomes" id="UP001501116"/>
    </source>
</evidence>
<dbReference type="InterPro" id="IPR012349">
    <property type="entry name" value="Split_barrel_FMN-bd"/>
</dbReference>
<reference evidence="2 3" key="1">
    <citation type="journal article" date="2019" name="Int. J. Syst. Evol. Microbiol.">
        <title>The Global Catalogue of Microorganisms (GCM) 10K type strain sequencing project: providing services to taxonomists for standard genome sequencing and annotation.</title>
        <authorList>
            <consortium name="The Broad Institute Genomics Platform"/>
            <consortium name="The Broad Institute Genome Sequencing Center for Infectious Disease"/>
            <person name="Wu L."/>
            <person name="Ma J."/>
        </authorList>
    </citation>
    <scope>NUCLEOTIDE SEQUENCE [LARGE SCALE GENOMIC DNA]</scope>
    <source>
        <strain evidence="2 3">JCM 14545</strain>
    </source>
</reference>
<comment type="caution">
    <text evidence="2">The sequence shown here is derived from an EMBL/GenBank/DDBJ whole genome shotgun (WGS) entry which is preliminary data.</text>
</comment>
<dbReference type="Proteomes" id="UP001501116">
    <property type="component" value="Unassembled WGS sequence"/>
</dbReference>
<name>A0ABN2QLN4_9PSEU</name>
<dbReference type="Pfam" id="PF01243">
    <property type="entry name" value="PNPOx_N"/>
    <property type="match status" value="1"/>
</dbReference>
<proteinExistence type="predicted"/>
<dbReference type="SUPFAM" id="SSF50475">
    <property type="entry name" value="FMN-binding split barrel"/>
    <property type="match status" value="1"/>
</dbReference>
<feature type="domain" description="Pyridoxamine 5'-phosphate oxidase N-terminal" evidence="1">
    <location>
        <begin position="44"/>
        <end position="142"/>
    </location>
</feature>
<gene>
    <name evidence="2" type="ORF">GCM10009754_25340</name>
</gene>
<dbReference type="InterPro" id="IPR011576">
    <property type="entry name" value="Pyridox_Oxase_N"/>
</dbReference>
<protein>
    <recommendedName>
        <fullName evidence="1">Pyridoxamine 5'-phosphate oxidase N-terminal domain-containing protein</fullName>
    </recommendedName>
</protein>
<keyword evidence="3" id="KW-1185">Reference proteome</keyword>
<evidence type="ECO:0000313" key="2">
    <source>
        <dbReference type="EMBL" id="GAA1954698.1"/>
    </source>
</evidence>
<dbReference type="EMBL" id="BAAANN010000008">
    <property type="protein sequence ID" value="GAA1954698.1"/>
    <property type="molecule type" value="Genomic_DNA"/>
</dbReference>
<organism evidence="2 3">
    <name type="scientific">Amycolatopsis minnesotensis</name>
    <dbReference type="NCBI Taxonomy" id="337894"/>
    <lineage>
        <taxon>Bacteria</taxon>
        <taxon>Bacillati</taxon>
        <taxon>Actinomycetota</taxon>
        <taxon>Actinomycetes</taxon>
        <taxon>Pseudonocardiales</taxon>
        <taxon>Pseudonocardiaceae</taxon>
        <taxon>Amycolatopsis</taxon>
    </lineage>
</organism>